<protein>
    <submittedName>
        <fullName evidence="3">Uncharacterized protein</fullName>
    </submittedName>
</protein>
<proteinExistence type="predicted"/>
<dbReference type="WBParaSite" id="L893_g21410.t1">
    <property type="protein sequence ID" value="L893_g21410.t1"/>
    <property type="gene ID" value="L893_g21410"/>
</dbReference>
<accession>A0A1I7Z0N9</accession>
<feature type="compositionally biased region" description="Polar residues" evidence="1">
    <location>
        <begin position="79"/>
        <end position="97"/>
    </location>
</feature>
<organism evidence="2 3">
    <name type="scientific">Steinernema glaseri</name>
    <dbReference type="NCBI Taxonomy" id="37863"/>
    <lineage>
        <taxon>Eukaryota</taxon>
        <taxon>Metazoa</taxon>
        <taxon>Ecdysozoa</taxon>
        <taxon>Nematoda</taxon>
        <taxon>Chromadorea</taxon>
        <taxon>Rhabditida</taxon>
        <taxon>Tylenchina</taxon>
        <taxon>Panagrolaimomorpha</taxon>
        <taxon>Strongyloidoidea</taxon>
        <taxon>Steinernematidae</taxon>
        <taxon>Steinernema</taxon>
    </lineage>
</organism>
<dbReference type="Proteomes" id="UP000095287">
    <property type="component" value="Unplaced"/>
</dbReference>
<evidence type="ECO:0000256" key="1">
    <source>
        <dbReference type="SAM" id="MobiDB-lite"/>
    </source>
</evidence>
<name>A0A1I7Z0N9_9BILA</name>
<keyword evidence="2" id="KW-1185">Reference proteome</keyword>
<evidence type="ECO:0000313" key="2">
    <source>
        <dbReference type="Proteomes" id="UP000095287"/>
    </source>
</evidence>
<evidence type="ECO:0000313" key="3">
    <source>
        <dbReference type="WBParaSite" id="L893_g21410.t1"/>
    </source>
</evidence>
<reference evidence="3" key="1">
    <citation type="submission" date="2016-11" db="UniProtKB">
        <authorList>
            <consortium name="WormBaseParasite"/>
        </authorList>
    </citation>
    <scope>IDENTIFICATION</scope>
</reference>
<feature type="region of interest" description="Disordered" evidence="1">
    <location>
        <begin position="76"/>
        <end position="97"/>
    </location>
</feature>
<sequence>MSVSNETLSTSKRRVCVYETLSIYVQRDIRSYGSGIVLHWPIVFWLHLRWNLEESVRLTNNAVWKITRLHIRDKAPRGSSRTVTTSHLPVSQTLQYQ</sequence>
<dbReference type="AlphaFoldDB" id="A0A1I7Z0N9"/>